<name>A0A0M3K949_ANISI</name>
<dbReference type="PROSITE" id="PS50055">
    <property type="entry name" value="TYR_PHOSPHATASE_PTP"/>
    <property type="match status" value="1"/>
</dbReference>
<dbReference type="PRINTS" id="PR00700">
    <property type="entry name" value="PRTYPHPHTASE"/>
</dbReference>
<dbReference type="PANTHER" id="PTHR46163">
    <property type="entry name" value="TYROSINE-PROTEIN PHOSPHATASE-RELATED"/>
    <property type="match status" value="1"/>
</dbReference>
<reference evidence="3 4" key="2">
    <citation type="submission" date="2018-11" db="EMBL/GenBank/DDBJ databases">
        <authorList>
            <consortium name="Pathogen Informatics"/>
        </authorList>
    </citation>
    <scope>NUCLEOTIDE SEQUENCE [LARGE SCALE GENOMIC DNA]</scope>
</reference>
<protein>
    <submittedName>
        <fullName evidence="5">Protein-tyrosine phosphatase</fullName>
    </submittedName>
</protein>
<feature type="domain" description="Tyrosine specific protein phosphatases" evidence="2">
    <location>
        <begin position="213"/>
        <end position="285"/>
    </location>
</feature>
<dbReference type="GO" id="GO:0004725">
    <property type="term" value="F:protein tyrosine phosphatase activity"/>
    <property type="evidence" value="ECO:0007669"/>
    <property type="project" value="InterPro"/>
</dbReference>
<dbReference type="CDD" id="cd00047">
    <property type="entry name" value="PTPc"/>
    <property type="match status" value="1"/>
</dbReference>
<dbReference type="AlphaFoldDB" id="A0A0M3K949"/>
<dbReference type="Proteomes" id="UP000267096">
    <property type="component" value="Unassembled WGS sequence"/>
</dbReference>
<dbReference type="EMBL" id="UYRR01033526">
    <property type="protein sequence ID" value="VDK58975.1"/>
    <property type="molecule type" value="Genomic_DNA"/>
</dbReference>
<organism evidence="5">
    <name type="scientific">Anisakis simplex</name>
    <name type="common">Herring worm</name>
    <dbReference type="NCBI Taxonomy" id="6269"/>
    <lineage>
        <taxon>Eukaryota</taxon>
        <taxon>Metazoa</taxon>
        <taxon>Ecdysozoa</taxon>
        <taxon>Nematoda</taxon>
        <taxon>Chromadorea</taxon>
        <taxon>Rhabditida</taxon>
        <taxon>Spirurina</taxon>
        <taxon>Ascaridomorpha</taxon>
        <taxon>Ascaridoidea</taxon>
        <taxon>Anisakidae</taxon>
        <taxon>Anisakis</taxon>
        <taxon>Anisakis simplex complex</taxon>
    </lineage>
</organism>
<dbReference type="PROSITE" id="PS00383">
    <property type="entry name" value="TYR_PHOSPHATASE_1"/>
    <property type="match status" value="1"/>
</dbReference>
<dbReference type="Gene3D" id="3.90.190.10">
    <property type="entry name" value="Protein tyrosine phosphatase superfamily"/>
    <property type="match status" value="1"/>
</dbReference>
<dbReference type="InterPro" id="IPR000242">
    <property type="entry name" value="PTP_cat"/>
</dbReference>
<evidence type="ECO:0000313" key="5">
    <source>
        <dbReference type="WBParaSite" id="ASIM_0001749101-mRNA-1"/>
    </source>
</evidence>
<dbReference type="SMART" id="SM00194">
    <property type="entry name" value="PTPc"/>
    <property type="match status" value="1"/>
</dbReference>
<evidence type="ECO:0000313" key="4">
    <source>
        <dbReference type="Proteomes" id="UP000267096"/>
    </source>
</evidence>
<dbReference type="WBParaSite" id="ASIM_0001749101-mRNA-1">
    <property type="protein sequence ID" value="ASIM_0001749101-mRNA-1"/>
    <property type="gene ID" value="ASIM_0001749101"/>
</dbReference>
<gene>
    <name evidence="3" type="ORF">ASIM_LOCUS16897</name>
</gene>
<reference evidence="5" key="1">
    <citation type="submission" date="2017-02" db="UniProtKB">
        <authorList>
            <consortium name="WormBaseParasite"/>
        </authorList>
    </citation>
    <scope>IDENTIFICATION</scope>
</reference>
<sequence>MERPSLKHNLRMNRKTIEHPMKAQNMREFCLHTVEMGVAGLIKEFYEIKATSVPTVKLSKVAFDKNKDKNRYKDVFCIDGTRVKLTYPNDENDYIHANYVAVRENKKRFICTQAPKDNTVEDFWRMVWQEKSKAIIMLCNITECGKKKCEQYWPMNLQDTMNFGKLNIKNTKIIELEKIISVTKLVVTEADESSQLEVEHIAWTSWPDRGVPENYLACYRLLQRVKDMNCIIVHCSAGIGRTGTIVSLEIANQMFDHGEKVSMRDIVKEMRLQRHGSVQTDIQYVYVHRCIIALSENKKVIKRSEVLPFLLQFDQLAKARGGAGAK</sequence>
<evidence type="ECO:0000313" key="3">
    <source>
        <dbReference type="EMBL" id="VDK58975.1"/>
    </source>
</evidence>
<dbReference type="SUPFAM" id="SSF52799">
    <property type="entry name" value="(Phosphotyrosine protein) phosphatases II"/>
    <property type="match status" value="1"/>
</dbReference>
<dbReference type="SMART" id="SM00404">
    <property type="entry name" value="PTPc_motif"/>
    <property type="match status" value="1"/>
</dbReference>
<dbReference type="OrthoDB" id="8609993at2759"/>
<dbReference type="InterPro" id="IPR052782">
    <property type="entry name" value="Oocyte-zygote_transition_reg"/>
</dbReference>
<dbReference type="InterPro" id="IPR000387">
    <property type="entry name" value="Tyr_Pase_dom"/>
</dbReference>
<dbReference type="InterPro" id="IPR003595">
    <property type="entry name" value="Tyr_Pase_cat"/>
</dbReference>
<feature type="domain" description="Tyrosine-protein phosphatase" evidence="1">
    <location>
        <begin position="41"/>
        <end position="294"/>
    </location>
</feature>
<dbReference type="PROSITE" id="PS50056">
    <property type="entry name" value="TYR_PHOSPHATASE_2"/>
    <property type="match status" value="1"/>
</dbReference>
<evidence type="ECO:0000259" key="2">
    <source>
        <dbReference type="PROSITE" id="PS50056"/>
    </source>
</evidence>
<keyword evidence="4" id="KW-1185">Reference proteome</keyword>
<accession>A0A0M3K949</accession>
<dbReference type="InterPro" id="IPR016130">
    <property type="entry name" value="Tyr_Pase_AS"/>
</dbReference>
<dbReference type="PANTHER" id="PTHR46163:SF2">
    <property type="entry name" value="PROTEIN-TYROSINE PHOSPHATASE"/>
    <property type="match status" value="1"/>
</dbReference>
<dbReference type="Pfam" id="PF00102">
    <property type="entry name" value="Y_phosphatase"/>
    <property type="match status" value="1"/>
</dbReference>
<proteinExistence type="predicted"/>
<evidence type="ECO:0000259" key="1">
    <source>
        <dbReference type="PROSITE" id="PS50055"/>
    </source>
</evidence>
<dbReference type="InterPro" id="IPR029021">
    <property type="entry name" value="Prot-tyrosine_phosphatase-like"/>
</dbReference>